<dbReference type="HOGENOM" id="CLU_092869_3_0_1"/>
<dbReference type="GeneID" id="18169213"/>
<dbReference type="AlphaFoldDB" id="G3JM58"/>
<organism evidence="2 3">
    <name type="scientific">Cordyceps militaris (strain CM01)</name>
    <name type="common">Caterpillar fungus</name>
    <dbReference type="NCBI Taxonomy" id="983644"/>
    <lineage>
        <taxon>Eukaryota</taxon>
        <taxon>Fungi</taxon>
        <taxon>Dikarya</taxon>
        <taxon>Ascomycota</taxon>
        <taxon>Pezizomycotina</taxon>
        <taxon>Sordariomycetes</taxon>
        <taxon>Hypocreomycetidae</taxon>
        <taxon>Hypocreales</taxon>
        <taxon>Cordycipitaceae</taxon>
        <taxon>Cordyceps</taxon>
    </lineage>
</organism>
<evidence type="ECO:0000313" key="3">
    <source>
        <dbReference type="Proteomes" id="UP000001610"/>
    </source>
</evidence>
<gene>
    <name evidence="2" type="ORF">CCM_07202</name>
</gene>
<dbReference type="RefSeq" id="XP_006672403.1">
    <property type="nucleotide sequence ID" value="XM_006672340.1"/>
</dbReference>
<dbReference type="Proteomes" id="UP000001610">
    <property type="component" value="Unassembled WGS sequence"/>
</dbReference>
<dbReference type="GO" id="GO:0009277">
    <property type="term" value="C:fungal-type cell wall"/>
    <property type="evidence" value="ECO:0007669"/>
    <property type="project" value="TreeGrafter"/>
</dbReference>
<dbReference type="OMA" id="FNDCEYP"/>
<dbReference type="GO" id="GO:0005199">
    <property type="term" value="F:structural constituent of cell wall"/>
    <property type="evidence" value="ECO:0007669"/>
    <property type="project" value="InterPro"/>
</dbReference>
<feature type="region of interest" description="Disordered" evidence="1">
    <location>
        <begin position="136"/>
        <end position="169"/>
    </location>
</feature>
<dbReference type="KEGG" id="cmt:CCM_07202"/>
<dbReference type="GO" id="GO:0031505">
    <property type="term" value="P:fungal-type cell wall organization"/>
    <property type="evidence" value="ECO:0007669"/>
    <property type="project" value="InterPro"/>
</dbReference>
<reference evidence="2 3" key="1">
    <citation type="journal article" date="2011" name="Genome Biol.">
        <title>Genome sequence of the insect pathogenic fungus Cordyceps militaris, a valued traditional Chinese medicine.</title>
        <authorList>
            <person name="Zheng P."/>
            <person name="Xia Y."/>
            <person name="Xiao G."/>
            <person name="Xiong C."/>
            <person name="Hu X."/>
            <person name="Zhang S."/>
            <person name="Zheng H."/>
            <person name="Huang Y."/>
            <person name="Zhou Y."/>
            <person name="Wang S."/>
            <person name="Zhao G.P."/>
            <person name="Liu X."/>
            <person name="St Leger R.J."/>
            <person name="Wang C."/>
        </authorList>
    </citation>
    <scope>NUCLEOTIDE SEQUENCE [LARGE SCALE GENOMIC DNA]</scope>
    <source>
        <strain evidence="2 3">CM01</strain>
    </source>
</reference>
<dbReference type="InterPro" id="IPR038843">
    <property type="entry name" value="Sed1/Spi1"/>
</dbReference>
<protein>
    <submittedName>
        <fullName evidence="2">Uncharacterized protein</fullName>
    </submittedName>
</protein>
<feature type="compositionally biased region" description="Low complexity" evidence="1">
    <location>
        <begin position="157"/>
        <end position="168"/>
    </location>
</feature>
<dbReference type="InParanoid" id="G3JM58"/>
<name>G3JM58_CORMM</name>
<dbReference type="STRING" id="983644.G3JM58"/>
<dbReference type="PANTHER" id="PTHR35523">
    <property type="entry name" value="CELL WALL PROTEIN SED1"/>
    <property type="match status" value="1"/>
</dbReference>
<dbReference type="VEuPathDB" id="FungiDB:CCM_07202"/>
<sequence>MGGAVDQDTKRLVAPDRAKSLRAAFSLRTTDTFGCPTHQVPELVVVTHIYIKMFSKTVALALIGAAAVQAAIAPNGTTHNGTTLTVTEVVDVWTTYCPEPTHLTMNNKTYTVTEACTFTITDCPCTITRTIPTHHPVIPANNNHPANNDKPSGNKGPAPTAAPPATTASQCPGGKDCAPVVVAGAGQNTAAYGMALVGVLAAGAFAL</sequence>
<accession>G3JM58</accession>
<proteinExistence type="predicted"/>
<keyword evidence="3" id="KW-1185">Reference proteome</keyword>
<dbReference type="eggNOG" id="ENOG502SCU7">
    <property type="taxonomic scope" value="Eukaryota"/>
</dbReference>
<evidence type="ECO:0000256" key="1">
    <source>
        <dbReference type="SAM" id="MobiDB-lite"/>
    </source>
</evidence>
<dbReference type="PANTHER" id="PTHR35523:SF1">
    <property type="entry name" value="CELL WALL PROTEIN SED1"/>
    <property type="match status" value="1"/>
</dbReference>
<feature type="compositionally biased region" description="Polar residues" evidence="1">
    <location>
        <begin position="140"/>
        <end position="151"/>
    </location>
</feature>
<dbReference type="EMBL" id="JH126403">
    <property type="protein sequence ID" value="EGX90782.1"/>
    <property type="molecule type" value="Genomic_DNA"/>
</dbReference>
<evidence type="ECO:0000313" key="2">
    <source>
        <dbReference type="EMBL" id="EGX90782.1"/>
    </source>
</evidence>
<dbReference type="OrthoDB" id="4094614at2759"/>